<keyword evidence="3" id="KW-1185">Reference proteome</keyword>
<evidence type="ECO:0000256" key="1">
    <source>
        <dbReference type="SAM" id="Coils"/>
    </source>
</evidence>
<dbReference type="OrthoDB" id="10528227at2759"/>
<proteinExistence type="predicted"/>
<dbReference type="EMBL" id="BRXY01000344">
    <property type="protein sequence ID" value="GMH88567.1"/>
    <property type="molecule type" value="Genomic_DNA"/>
</dbReference>
<name>A0A9W7BJ43_9STRA</name>
<evidence type="ECO:0000313" key="3">
    <source>
        <dbReference type="Proteomes" id="UP001165085"/>
    </source>
</evidence>
<sequence>MSDASLSHLESIQIAALQSYLNPTEKNPSLPQKHLTTESTFYTSPSPYLPTSQTSSTAILPLYGSSNITVNLKDVQLSSLRREVIILKESLDCAMKNNRSLELSNIELTNESNAKAKKLELAEVNKRNIEKELSSLSDDFTRFKLKAIEDDTKLKQKIRDERRKDKNAIKQKDSEIYSLKVRVDEMDGAIESERRDRKRLESVVANMRRTLEDDLEAKKSRLVVGMREKMQEHAIETKRKYDETVERLKREWVKREEVEERVERVRKEYEGVIELYRKKGGGGGGGGGEG</sequence>
<organism evidence="2 3">
    <name type="scientific">Triparma strigata</name>
    <dbReference type="NCBI Taxonomy" id="1606541"/>
    <lineage>
        <taxon>Eukaryota</taxon>
        <taxon>Sar</taxon>
        <taxon>Stramenopiles</taxon>
        <taxon>Ochrophyta</taxon>
        <taxon>Bolidophyceae</taxon>
        <taxon>Parmales</taxon>
        <taxon>Triparmaceae</taxon>
        <taxon>Triparma</taxon>
    </lineage>
</organism>
<comment type="caution">
    <text evidence="2">The sequence shown here is derived from an EMBL/GenBank/DDBJ whole genome shotgun (WGS) entry which is preliminary data.</text>
</comment>
<protein>
    <submittedName>
        <fullName evidence="2">Uncharacterized protein</fullName>
    </submittedName>
</protein>
<keyword evidence="1" id="KW-0175">Coiled coil</keyword>
<reference evidence="3" key="1">
    <citation type="journal article" date="2023" name="Commun. Biol.">
        <title>Genome analysis of Parmales, the sister group of diatoms, reveals the evolutionary specialization of diatoms from phago-mixotrophs to photoautotrophs.</title>
        <authorList>
            <person name="Ban H."/>
            <person name="Sato S."/>
            <person name="Yoshikawa S."/>
            <person name="Yamada K."/>
            <person name="Nakamura Y."/>
            <person name="Ichinomiya M."/>
            <person name="Sato N."/>
            <person name="Blanc-Mathieu R."/>
            <person name="Endo H."/>
            <person name="Kuwata A."/>
            <person name="Ogata H."/>
        </authorList>
    </citation>
    <scope>NUCLEOTIDE SEQUENCE [LARGE SCALE GENOMIC DNA]</scope>
    <source>
        <strain evidence="3">NIES 3701</strain>
    </source>
</reference>
<evidence type="ECO:0000313" key="2">
    <source>
        <dbReference type="EMBL" id="GMH88567.1"/>
    </source>
</evidence>
<dbReference type="AlphaFoldDB" id="A0A9W7BJ43"/>
<dbReference type="Proteomes" id="UP001165085">
    <property type="component" value="Unassembled WGS sequence"/>
</dbReference>
<feature type="coiled-coil region" evidence="1">
    <location>
        <begin position="190"/>
        <end position="275"/>
    </location>
</feature>
<feature type="coiled-coil region" evidence="1">
    <location>
        <begin position="91"/>
        <end position="139"/>
    </location>
</feature>
<accession>A0A9W7BJ43</accession>
<gene>
    <name evidence="2" type="ORF">TrST_g11198</name>
</gene>